<evidence type="ECO:0000313" key="1">
    <source>
        <dbReference type="EMBL" id="KAK6728623.1"/>
    </source>
</evidence>
<sequence length="93" mass="10269">MRYLGSLLDNGLSILLADSRDIAAAPMPVPIQWSATEEERPNGIGGASISTCPPDRRSRGVTFICQEFMSEIAGSCRIVPLKRHYNITFEQLM</sequence>
<protein>
    <submittedName>
        <fullName evidence="1">Uncharacterized protein</fullName>
    </submittedName>
</protein>
<reference evidence="1 2" key="1">
    <citation type="submission" date="2023-08" db="EMBL/GenBank/DDBJ databases">
        <title>A Necator americanus chromosomal reference genome.</title>
        <authorList>
            <person name="Ilik V."/>
            <person name="Petrzelkova K.J."/>
            <person name="Pardy F."/>
            <person name="Fuh T."/>
            <person name="Niatou-Singa F.S."/>
            <person name="Gouil Q."/>
            <person name="Baker L."/>
            <person name="Ritchie M.E."/>
            <person name="Jex A.R."/>
            <person name="Gazzola D."/>
            <person name="Li H."/>
            <person name="Toshio Fujiwara R."/>
            <person name="Zhan B."/>
            <person name="Aroian R.V."/>
            <person name="Pafco B."/>
            <person name="Schwarz E.M."/>
        </authorList>
    </citation>
    <scope>NUCLEOTIDE SEQUENCE [LARGE SCALE GENOMIC DNA]</scope>
    <source>
        <strain evidence="1 2">Aroian</strain>
        <tissue evidence="1">Whole animal</tissue>
    </source>
</reference>
<organism evidence="1 2">
    <name type="scientific">Necator americanus</name>
    <name type="common">Human hookworm</name>
    <dbReference type="NCBI Taxonomy" id="51031"/>
    <lineage>
        <taxon>Eukaryota</taxon>
        <taxon>Metazoa</taxon>
        <taxon>Ecdysozoa</taxon>
        <taxon>Nematoda</taxon>
        <taxon>Chromadorea</taxon>
        <taxon>Rhabditida</taxon>
        <taxon>Rhabditina</taxon>
        <taxon>Rhabditomorpha</taxon>
        <taxon>Strongyloidea</taxon>
        <taxon>Ancylostomatidae</taxon>
        <taxon>Bunostominae</taxon>
        <taxon>Necator</taxon>
    </lineage>
</organism>
<evidence type="ECO:0000313" key="2">
    <source>
        <dbReference type="Proteomes" id="UP001303046"/>
    </source>
</evidence>
<proteinExistence type="predicted"/>
<keyword evidence="2" id="KW-1185">Reference proteome</keyword>
<dbReference type="EMBL" id="JAVFWL010000001">
    <property type="protein sequence ID" value="KAK6728623.1"/>
    <property type="molecule type" value="Genomic_DNA"/>
</dbReference>
<comment type="caution">
    <text evidence="1">The sequence shown here is derived from an EMBL/GenBank/DDBJ whole genome shotgun (WGS) entry which is preliminary data.</text>
</comment>
<dbReference type="Proteomes" id="UP001303046">
    <property type="component" value="Unassembled WGS sequence"/>
</dbReference>
<name>A0ABR1BQC5_NECAM</name>
<accession>A0ABR1BQC5</accession>
<gene>
    <name evidence="1" type="primary">Necator_chrI.g2083</name>
    <name evidence="1" type="ORF">RB195_005957</name>
</gene>